<dbReference type="GO" id="GO:0016746">
    <property type="term" value="F:acyltransferase activity"/>
    <property type="evidence" value="ECO:0007669"/>
    <property type="project" value="UniProtKB-KW"/>
</dbReference>
<protein>
    <submittedName>
        <fullName evidence="4">Uncharacterized protein MANES_13G013800</fullName>
    </submittedName>
</protein>
<reference evidence="4" key="1">
    <citation type="submission" date="2018-02" db="EMBL/GenBank/DDBJ databases">
        <title>Rhizophora mucronata_Transcriptome.</title>
        <authorList>
            <person name="Meera S.P."/>
            <person name="Sreeshan A."/>
            <person name="Augustine A."/>
        </authorList>
    </citation>
    <scope>NUCLEOTIDE SEQUENCE</scope>
    <source>
        <tissue evidence="4">Leaf</tissue>
    </source>
</reference>
<evidence type="ECO:0000256" key="2">
    <source>
        <dbReference type="ARBA" id="ARBA00022679"/>
    </source>
</evidence>
<evidence type="ECO:0000256" key="3">
    <source>
        <dbReference type="ARBA" id="ARBA00023315"/>
    </source>
</evidence>
<comment type="similarity">
    <text evidence="1">Belongs to the plant acyltransferase family.</text>
</comment>
<dbReference type="Pfam" id="PF02458">
    <property type="entry name" value="Transferase"/>
    <property type="match status" value="1"/>
</dbReference>
<organism evidence="4">
    <name type="scientific">Rhizophora mucronata</name>
    <name type="common">Asiatic mangrove</name>
    <dbReference type="NCBI Taxonomy" id="61149"/>
    <lineage>
        <taxon>Eukaryota</taxon>
        <taxon>Viridiplantae</taxon>
        <taxon>Streptophyta</taxon>
        <taxon>Embryophyta</taxon>
        <taxon>Tracheophyta</taxon>
        <taxon>Spermatophyta</taxon>
        <taxon>Magnoliopsida</taxon>
        <taxon>eudicotyledons</taxon>
        <taxon>Gunneridae</taxon>
        <taxon>Pentapetalae</taxon>
        <taxon>rosids</taxon>
        <taxon>fabids</taxon>
        <taxon>Malpighiales</taxon>
        <taxon>Rhizophoraceae</taxon>
        <taxon>Rhizophora</taxon>
    </lineage>
</organism>
<evidence type="ECO:0000313" key="4">
    <source>
        <dbReference type="EMBL" id="MBX28155.1"/>
    </source>
</evidence>
<proteinExistence type="inferred from homology"/>
<keyword evidence="2" id="KW-0808">Transferase</keyword>
<sequence length="425" mass="47475">MKPQIISKEIVKPSSPTPSHLSCYQLSFLDQISPPVYNPLILFYPTNERETKLSDNLKLSKQLKQSLSQALTDYYPLAGRVRDNSFVDCNDEGIPFVEAEVINCKLSQVIEHPEPDELRKLLPFELDQAKELAAGVQFNIFACGGFAVGVCISHKLGDALATFTFINFWAAVSRGESGLVPPQFISATLFPPKNLSGYNPRIGITKENIATKRLVFSTSAIEAIRAKYGKGAGLDNQRPPSRIEALTVFIWSRFMAATSAESTPARKLNLILHAVNLRARMDPPLPDHSFGNYYRIAITVPFPGEDGSLITSKMRESVSSIDEEYVQQLQDGEDYLNFLNEEAEKFTKGEVEYLNFTSVCRFPLYEADFGWGKPIWVGSPSLTFGNLVVFIETASRDGIEALIHLKKEDMARFQEDKELLQFAAP</sequence>
<dbReference type="Gene3D" id="3.30.559.10">
    <property type="entry name" value="Chloramphenicol acetyltransferase-like domain"/>
    <property type="match status" value="2"/>
</dbReference>
<dbReference type="AlphaFoldDB" id="A0A2P2MD48"/>
<name>A0A2P2MD48_RHIMU</name>
<dbReference type="EMBL" id="GGEC01047671">
    <property type="protein sequence ID" value="MBX28155.1"/>
    <property type="molecule type" value="Transcribed_RNA"/>
</dbReference>
<accession>A0A2P2MD48</accession>
<keyword evidence="3" id="KW-0012">Acyltransferase</keyword>
<dbReference type="PANTHER" id="PTHR31623">
    <property type="entry name" value="F21J9.9"/>
    <property type="match status" value="1"/>
</dbReference>
<dbReference type="PANTHER" id="PTHR31623:SF46">
    <property type="entry name" value="VINORINE SYNTHASE-LIKE"/>
    <property type="match status" value="1"/>
</dbReference>
<evidence type="ECO:0000256" key="1">
    <source>
        <dbReference type="ARBA" id="ARBA00009861"/>
    </source>
</evidence>
<dbReference type="InterPro" id="IPR023213">
    <property type="entry name" value="CAT-like_dom_sf"/>
</dbReference>